<sequence>MKKYNVAILGATGAVGTRMIEQLEQSSIPVNQVKLLASKRSSGKVLQYNGKDIVVEETTPESFDDVDIVLASAGGAVSKKFLPEAVKRGAVAVDNTSAFRMDPEVPLVVPEVNEQAVYDHKGIIANPNCSTIQMVVALQPIKEAAGLKQVIVSTYQAGSGAGQTAIQELDDEAQQHLDGEKMTADIFPVKGEKHHYPLAFNLLPQIDVFEEDGSTHEEWKMVHETKKIMAGDMNSDAIKVNATCVRVPVVIGHGESVFFEVEDNSKLDTAKVQELIKNGDGLVLQDDPAQQLYPQPINAEGHTETFVGRVREDPENRGSYNMWVVADNLLKGAAANTVQIAEKLVEHDLVRVPEDYYGKE</sequence>
<feature type="binding site" evidence="15">
    <location>
        <begin position="159"/>
        <end position="160"/>
    </location>
    <ligand>
        <name>NADP(+)</name>
        <dbReference type="ChEBI" id="CHEBI:58349"/>
    </ligand>
</feature>
<dbReference type="InterPro" id="IPR036291">
    <property type="entry name" value="NAD(P)-bd_dom_sf"/>
</dbReference>
<dbReference type="AlphaFoldDB" id="A0A0R2JRA7"/>
<evidence type="ECO:0000256" key="1">
    <source>
        <dbReference type="ARBA" id="ARBA00005021"/>
    </source>
</evidence>
<comment type="subunit">
    <text evidence="5 15">Homodimer.</text>
</comment>
<feature type="binding site" evidence="15">
    <location>
        <begin position="40"/>
        <end position="41"/>
    </location>
    <ligand>
        <name>NADP(+)</name>
        <dbReference type="ChEBI" id="CHEBI:58349"/>
    </ligand>
</feature>
<dbReference type="EMBL" id="JQBT01000034">
    <property type="protein sequence ID" value="KRN78406.1"/>
    <property type="molecule type" value="Genomic_DNA"/>
</dbReference>
<dbReference type="InterPro" id="IPR012080">
    <property type="entry name" value="Asp_semialdehyde_DH"/>
</dbReference>
<dbReference type="SMART" id="SM00859">
    <property type="entry name" value="Semialdhyde_dh"/>
    <property type="match status" value="1"/>
</dbReference>
<evidence type="ECO:0000256" key="6">
    <source>
        <dbReference type="ARBA" id="ARBA00013120"/>
    </source>
</evidence>
<dbReference type="InterPro" id="IPR000534">
    <property type="entry name" value="Semialdehyde_DH_NAD-bd"/>
</dbReference>
<evidence type="ECO:0000256" key="4">
    <source>
        <dbReference type="ARBA" id="ARBA00010584"/>
    </source>
</evidence>
<feature type="domain" description="Semialdehyde dehydrogenase NAD-binding" evidence="17">
    <location>
        <begin position="5"/>
        <end position="120"/>
    </location>
</feature>
<dbReference type="STRING" id="53444.AYR59_02280"/>
<dbReference type="HAMAP" id="MF_02121">
    <property type="entry name" value="ASADH"/>
    <property type="match status" value="1"/>
</dbReference>
<gene>
    <name evidence="15" type="primary">asd</name>
    <name evidence="18" type="ORF">IV52_GL001176</name>
</gene>
<dbReference type="Pfam" id="PF02774">
    <property type="entry name" value="Semialdhyde_dhC"/>
    <property type="match status" value="1"/>
</dbReference>
<dbReference type="PANTHER" id="PTHR46278">
    <property type="entry name" value="DEHYDROGENASE, PUTATIVE-RELATED"/>
    <property type="match status" value="1"/>
</dbReference>
<feature type="binding site" evidence="15">
    <location>
        <begin position="12"/>
        <end position="15"/>
    </location>
    <ligand>
        <name>NADP(+)</name>
        <dbReference type="ChEBI" id="CHEBI:58349"/>
    </ligand>
</feature>
<evidence type="ECO:0000313" key="18">
    <source>
        <dbReference type="EMBL" id="KRN78406.1"/>
    </source>
</evidence>
<feature type="binding site" evidence="15">
    <location>
        <position position="328"/>
    </location>
    <ligand>
        <name>NADP(+)</name>
        <dbReference type="ChEBI" id="CHEBI:58349"/>
    </ligand>
</feature>
<dbReference type="UniPathway" id="UPA00051">
    <property type="reaction ID" value="UER00464"/>
</dbReference>
<evidence type="ECO:0000256" key="16">
    <source>
        <dbReference type="PIRSR" id="PIRSR000148-1"/>
    </source>
</evidence>
<accession>A0A0R2JRA7</accession>
<reference evidence="18 19" key="1">
    <citation type="journal article" date="2015" name="Genome Announc.">
        <title>Expanding the biotechnology potential of lactobacilli through comparative genomics of 213 strains and associated genera.</title>
        <authorList>
            <person name="Sun Z."/>
            <person name="Harris H.M."/>
            <person name="McCann A."/>
            <person name="Guo C."/>
            <person name="Argimon S."/>
            <person name="Zhang W."/>
            <person name="Yang X."/>
            <person name="Jeffery I.B."/>
            <person name="Cooney J.C."/>
            <person name="Kagawa T.F."/>
            <person name="Liu W."/>
            <person name="Song Y."/>
            <person name="Salvetti E."/>
            <person name="Wrobel A."/>
            <person name="Rasinkangas P."/>
            <person name="Parkhill J."/>
            <person name="Rea M.C."/>
            <person name="O'Sullivan O."/>
            <person name="Ritari J."/>
            <person name="Douillard F.P."/>
            <person name="Paul Ross R."/>
            <person name="Yang R."/>
            <person name="Briner A.E."/>
            <person name="Felis G.E."/>
            <person name="de Vos W.M."/>
            <person name="Barrangou R."/>
            <person name="Klaenhammer T.R."/>
            <person name="Caufield P.W."/>
            <person name="Cui Y."/>
            <person name="Zhang H."/>
            <person name="O'Toole P.W."/>
        </authorList>
    </citation>
    <scope>NUCLEOTIDE SEQUENCE [LARGE SCALE GENOMIC DNA]</scope>
    <source>
        <strain evidence="18 19">DSM 20690</strain>
    </source>
</reference>
<dbReference type="InterPro" id="IPR012280">
    <property type="entry name" value="Semialdhyde_DH_dimer_dom"/>
</dbReference>
<evidence type="ECO:0000259" key="17">
    <source>
        <dbReference type="SMART" id="SM00859"/>
    </source>
</evidence>
<dbReference type="GO" id="GO:0046983">
    <property type="term" value="F:protein dimerization activity"/>
    <property type="evidence" value="ECO:0007669"/>
    <property type="project" value="InterPro"/>
</dbReference>
<feature type="binding site" evidence="15">
    <location>
        <position position="156"/>
    </location>
    <ligand>
        <name>substrate</name>
    </ligand>
</feature>
<dbReference type="PIRSF" id="PIRSF000148">
    <property type="entry name" value="ASA_dh"/>
    <property type="match status" value="1"/>
</dbReference>
<keyword evidence="9 15" id="KW-0521">NADP</keyword>
<evidence type="ECO:0000256" key="11">
    <source>
        <dbReference type="ARBA" id="ARBA00023002"/>
    </source>
</evidence>
<evidence type="ECO:0000256" key="10">
    <source>
        <dbReference type="ARBA" id="ARBA00022915"/>
    </source>
</evidence>
<protein>
    <recommendedName>
        <fullName evidence="6 15">Aspartate-semialdehyde dehydrogenase</fullName>
        <shortName evidence="15">ASA dehydrogenase</shortName>
        <shortName evidence="15">ASADH</shortName>
        <ecNumber evidence="6 15">1.2.1.11</ecNumber>
    </recommendedName>
    <alternativeName>
        <fullName evidence="15">Aspartate-beta-semialdehyde dehydrogenase</fullName>
    </alternativeName>
</protein>
<dbReference type="GeneID" id="61249703"/>
<dbReference type="GO" id="GO:0009089">
    <property type="term" value="P:lysine biosynthetic process via diaminopimelate"/>
    <property type="evidence" value="ECO:0007669"/>
    <property type="project" value="UniProtKB-UniRule"/>
</dbReference>
<dbReference type="GO" id="GO:0071266">
    <property type="term" value="P:'de novo' L-methionine biosynthetic process"/>
    <property type="evidence" value="ECO:0007669"/>
    <property type="project" value="UniProtKB-UniRule"/>
</dbReference>
<feature type="binding site" evidence="15">
    <location>
        <position position="100"/>
    </location>
    <ligand>
        <name>phosphate</name>
        <dbReference type="ChEBI" id="CHEBI:43474"/>
    </ligand>
</feature>
<dbReference type="GO" id="GO:0009088">
    <property type="term" value="P:threonine biosynthetic process"/>
    <property type="evidence" value="ECO:0007669"/>
    <property type="project" value="UniProtKB-UniRule"/>
</dbReference>
<keyword evidence="19" id="KW-1185">Reference proteome</keyword>
<feature type="active site" description="Acyl-thioester intermediate" evidence="15 16">
    <location>
        <position position="129"/>
    </location>
</feature>
<dbReference type="SUPFAM" id="SSF51735">
    <property type="entry name" value="NAD(P)-binding Rossmann-fold domains"/>
    <property type="match status" value="1"/>
</dbReference>
<dbReference type="NCBIfam" id="NF011456">
    <property type="entry name" value="PRK14874.1"/>
    <property type="match status" value="1"/>
</dbReference>
<dbReference type="CDD" id="cd18131">
    <property type="entry name" value="ASADH_C_bac_euk_like"/>
    <property type="match status" value="1"/>
</dbReference>
<dbReference type="GO" id="GO:0009097">
    <property type="term" value="P:isoleucine biosynthetic process"/>
    <property type="evidence" value="ECO:0007669"/>
    <property type="project" value="UniProtKB-UniRule"/>
</dbReference>
<dbReference type="GO" id="GO:0050661">
    <property type="term" value="F:NADP binding"/>
    <property type="evidence" value="ECO:0007669"/>
    <property type="project" value="UniProtKB-UniRule"/>
</dbReference>
<dbReference type="InterPro" id="IPR005986">
    <property type="entry name" value="Asp_semialdehyde_DH_beta"/>
</dbReference>
<dbReference type="PANTHER" id="PTHR46278:SF2">
    <property type="entry name" value="ASPARTATE-SEMIALDEHYDE DEHYDROGENASE"/>
    <property type="match status" value="1"/>
</dbReference>
<keyword evidence="10 15" id="KW-0220">Diaminopimelate biosynthesis</keyword>
<keyword evidence="11 15" id="KW-0560">Oxidoreductase</keyword>
<dbReference type="CDD" id="cd02316">
    <property type="entry name" value="VcASADH2_like_N"/>
    <property type="match status" value="1"/>
</dbReference>
<evidence type="ECO:0000256" key="2">
    <source>
        <dbReference type="ARBA" id="ARBA00005076"/>
    </source>
</evidence>
<keyword evidence="8 15" id="KW-0791">Threonine biosynthesis</keyword>
<comment type="pathway">
    <text evidence="3 15">Amino-acid biosynthesis; L-threonine biosynthesis; L-threonine from L-aspartate: step 2/5.</text>
</comment>
<evidence type="ECO:0000256" key="7">
    <source>
        <dbReference type="ARBA" id="ARBA00022605"/>
    </source>
</evidence>
<comment type="caution">
    <text evidence="15">Lacks conserved residue(s) required for the propagation of feature annotation.</text>
</comment>
<dbReference type="Proteomes" id="UP000051565">
    <property type="component" value="Unassembled WGS sequence"/>
</dbReference>
<evidence type="ECO:0000256" key="15">
    <source>
        <dbReference type="HAMAP-Rule" id="MF_02121"/>
    </source>
</evidence>
<dbReference type="Gene3D" id="3.40.50.720">
    <property type="entry name" value="NAD(P)-binding Rossmann-like Domain"/>
    <property type="match status" value="1"/>
</dbReference>
<name>A0A0R2JRA7_9LACO</name>
<evidence type="ECO:0000256" key="13">
    <source>
        <dbReference type="ARBA" id="ARBA00023167"/>
    </source>
</evidence>
<evidence type="ECO:0000256" key="12">
    <source>
        <dbReference type="ARBA" id="ARBA00023154"/>
    </source>
</evidence>
<keyword evidence="12 15" id="KW-0457">Lysine biosynthesis</keyword>
<dbReference type="RefSeq" id="WP_056997737.1">
    <property type="nucleotide sequence ID" value="NZ_FUXS01000008.1"/>
</dbReference>
<evidence type="ECO:0000256" key="9">
    <source>
        <dbReference type="ARBA" id="ARBA00022857"/>
    </source>
</evidence>
<evidence type="ECO:0000313" key="19">
    <source>
        <dbReference type="Proteomes" id="UP000051565"/>
    </source>
</evidence>
<evidence type="ECO:0000256" key="8">
    <source>
        <dbReference type="ARBA" id="ARBA00022697"/>
    </source>
</evidence>
<organism evidence="18 19">
    <name type="scientific">Fructilactobacillus lindneri DSM 20690 = JCM 11027</name>
    <dbReference type="NCBI Taxonomy" id="1122148"/>
    <lineage>
        <taxon>Bacteria</taxon>
        <taxon>Bacillati</taxon>
        <taxon>Bacillota</taxon>
        <taxon>Bacilli</taxon>
        <taxon>Lactobacillales</taxon>
        <taxon>Lactobacillaceae</taxon>
        <taxon>Fructilactobacillus</taxon>
    </lineage>
</organism>
<feature type="binding site" evidence="15">
    <location>
        <position position="246"/>
    </location>
    <ligand>
        <name>substrate</name>
    </ligand>
</feature>
<evidence type="ECO:0000256" key="3">
    <source>
        <dbReference type="ARBA" id="ARBA00005097"/>
    </source>
</evidence>
<dbReference type="GO" id="GO:0004073">
    <property type="term" value="F:aspartate-semialdehyde dehydrogenase activity"/>
    <property type="evidence" value="ECO:0007669"/>
    <property type="project" value="UniProtKB-UniRule"/>
</dbReference>
<feature type="active site" description="Proton acceptor" evidence="15 16">
    <location>
        <position position="253"/>
    </location>
</feature>
<comment type="similarity">
    <text evidence="4 15">Belongs to the aspartate-semialdehyde dehydrogenase family.</text>
</comment>
<dbReference type="UniPathway" id="UPA00050">
    <property type="reaction ID" value="UER00463"/>
</dbReference>
<evidence type="ECO:0000256" key="14">
    <source>
        <dbReference type="ARBA" id="ARBA00047891"/>
    </source>
</evidence>
<comment type="catalytic activity">
    <reaction evidence="14 15">
        <text>L-aspartate 4-semialdehyde + phosphate + NADP(+) = 4-phospho-L-aspartate + NADPH + H(+)</text>
        <dbReference type="Rhea" id="RHEA:24284"/>
        <dbReference type="ChEBI" id="CHEBI:15378"/>
        <dbReference type="ChEBI" id="CHEBI:43474"/>
        <dbReference type="ChEBI" id="CHEBI:57535"/>
        <dbReference type="ChEBI" id="CHEBI:57783"/>
        <dbReference type="ChEBI" id="CHEBI:58349"/>
        <dbReference type="ChEBI" id="CHEBI:537519"/>
        <dbReference type="EC" id="1.2.1.11"/>
    </reaction>
</comment>
<proteinExistence type="inferred from homology"/>
<dbReference type="GO" id="GO:0051287">
    <property type="term" value="F:NAD binding"/>
    <property type="evidence" value="ECO:0007669"/>
    <property type="project" value="InterPro"/>
</dbReference>
<comment type="pathway">
    <text evidence="2 15">Amino-acid biosynthesis; L-lysine biosynthesis via DAP pathway; (S)-tetrahydrodipicolinate from L-aspartate: step 2/4.</text>
</comment>
<keyword evidence="13 15" id="KW-0486">Methionine biosynthesis</keyword>
<comment type="pathway">
    <text evidence="1 15">Amino-acid biosynthesis; L-methionine biosynthesis via de novo pathway; L-homoserine from L-aspartate: step 2/3.</text>
</comment>
<dbReference type="SUPFAM" id="SSF55347">
    <property type="entry name" value="Glyceraldehyde-3-phosphate dehydrogenase-like, C-terminal domain"/>
    <property type="match status" value="1"/>
</dbReference>
<dbReference type="EC" id="1.2.1.11" evidence="6 15"/>
<dbReference type="NCBIfam" id="TIGR01296">
    <property type="entry name" value="asd_B"/>
    <property type="match status" value="1"/>
</dbReference>
<dbReference type="OrthoDB" id="9805684at2"/>
<comment type="function">
    <text evidence="15">Catalyzes the NADPH-dependent formation of L-aspartate-semialdehyde (L-ASA) by the reductive dephosphorylation of L-aspartyl-4-phosphate.</text>
</comment>
<dbReference type="GO" id="GO:0019877">
    <property type="term" value="P:diaminopimelate biosynthetic process"/>
    <property type="evidence" value="ECO:0007669"/>
    <property type="project" value="UniProtKB-UniRule"/>
</dbReference>
<dbReference type="Pfam" id="PF01118">
    <property type="entry name" value="Semialdhyde_dh"/>
    <property type="match status" value="1"/>
</dbReference>
<comment type="caution">
    <text evidence="18">The sequence shown here is derived from an EMBL/GenBank/DDBJ whole genome shotgun (WGS) entry which is preliminary data.</text>
</comment>
<dbReference type="PATRIC" id="fig|1122148.6.peg.1203"/>
<keyword evidence="7 15" id="KW-0028">Amino-acid biosynthesis</keyword>
<evidence type="ECO:0000256" key="5">
    <source>
        <dbReference type="ARBA" id="ARBA00011738"/>
    </source>
</evidence>
<dbReference type="Gene3D" id="3.30.360.10">
    <property type="entry name" value="Dihydrodipicolinate Reductase, domain 2"/>
    <property type="match status" value="1"/>
</dbReference>
<dbReference type="UniPathway" id="UPA00034">
    <property type="reaction ID" value="UER00016"/>
</dbReference>